<dbReference type="GO" id="GO:0000319">
    <property type="term" value="F:sulfite transmembrane transporter activity"/>
    <property type="evidence" value="ECO:0007669"/>
    <property type="project" value="TreeGrafter"/>
</dbReference>
<dbReference type="EMBL" id="FUHW01000012">
    <property type="protein sequence ID" value="SJM51644.1"/>
    <property type="molecule type" value="Genomic_DNA"/>
</dbReference>
<dbReference type="InterPro" id="IPR051629">
    <property type="entry name" value="Sulfite_efflux_TDT"/>
</dbReference>
<dbReference type="RefSeq" id="WP_158225977.1">
    <property type="nucleotide sequence ID" value="NZ_FUHW01000012.1"/>
</dbReference>
<dbReference type="AlphaFoldDB" id="A0A1R4F6W2"/>
<dbReference type="PANTHER" id="PTHR31686:SF1">
    <property type="entry name" value="SULFITE EFFLUX PUMP SSU1"/>
    <property type="match status" value="1"/>
</dbReference>
<dbReference type="PANTHER" id="PTHR31686">
    <property type="match status" value="1"/>
</dbReference>
<evidence type="ECO:0000256" key="8">
    <source>
        <dbReference type="SAM" id="Phobius"/>
    </source>
</evidence>
<protein>
    <submittedName>
        <fullName evidence="9">C4-dicarboxylate transporter/malic acid transport protein</fullName>
    </submittedName>
</protein>
<evidence type="ECO:0000256" key="6">
    <source>
        <dbReference type="ARBA" id="ARBA00022989"/>
    </source>
</evidence>
<accession>A0A1R4F6W2</accession>
<comment type="similarity">
    <text evidence="2">Belongs to the tellurite-resistance/dicarboxylate transporter (TDT) family.</text>
</comment>
<evidence type="ECO:0000313" key="10">
    <source>
        <dbReference type="Proteomes" id="UP000195913"/>
    </source>
</evidence>
<evidence type="ECO:0000256" key="1">
    <source>
        <dbReference type="ARBA" id="ARBA00004651"/>
    </source>
</evidence>
<evidence type="ECO:0000256" key="4">
    <source>
        <dbReference type="ARBA" id="ARBA00022475"/>
    </source>
</evidence>
<evidence type="ECO:0000313" key="9">
    <source>
        <dbReference type="EMBL" id="SJM51644.1"/>
    </source>
</evidence>
<feature type="transmembrane region" description="Helical" evidence="8">
    <location>
        <begin position="241"/>
        <end position="261"/>
    </location>
</feature>
<feature type="transmembrane region" description="Helical" evidence="8">
    <location>
        <begin position="273"/>
        <end position="292"/>
    </location>
</feature>
<dbReference type="Proteomes" id="UP000195913">
    <property type="component" value="Unassembled WGS sequence"/>
</dbReference>
<feature type="transmembrane region" description="Helical" evidence="8">
    <location>
        <begin position="96"/>
        <end position="115"/>
    </location>
</feature>
<feature type="transmembrane region" description="Helical" evidence="8">
    <location>
        <begin position="304"/>
        <end position="328"/>
    </location>
</feature>
<name>A0A1R4F6W2_9MICC</name>
<sequence>MIADLPSSCFAFVMATGIVSAALLKSGRAVPAEILFWVAISALVLLIVATIWRAIAYPGRFAADIISPAKTFGFFSFVAGLNVLGLHYVMTGRPGIALALGGVAATAWLVLTYLIPGVLLLRPQSTPILNSANGSWFLWVVATQSMASAAAAAAGAHDSGGLATLAAAFWGIGVMLYLLIGTLITLRLITRANRPADLSPTYWIFMGATAISVLAGSALLKLPDTFEAIAAMRSFVRGSSFILWSLGLWWVPLLILFGIWRHVVHHHNMRYETALWSIVFPLGMLATSSMMFGQGQSIEIIDQIGHVTVWVAVPAWSIAVILMVAAAIRWLRNPPQEPSPSPAWADSTHVGENQP</sequence>
<reference evidence="9 10" key="1">
    <citation type="submission" date="2017-02" db="EMBL/GenBank/DDBJ databases">
        <authorList>
            <person name="Peterson S.W."/>
        </authorList>
    </citation>
    <scope>NUCLEOTIDE SEQUENCE [LARGE SCALE GENOMIC DNA]</scope>
    <source>
        <strain evidence="9 10">B Ar 00.02</strain>
    </source>
</reference>
<feature type="transmembrane region" description="Helical" evidence="8">
    <location>
        <begin position="168"/>
        <end position="189"/>
    </location>
</feature>
<proteinExistence type="inferred from homology"/>
<feature type="transmembrane region" description="Helical" evidence="8">
    <location>
        <begin position="34"/>
        <end position="52"/>
    </location>
</feature>
<keyword evidence="7 8" id="KW-0472">Membrane</keyword>
<evidence type="ECO:0000256" key="7">
    <source>
        <dbReference type="ARBA" id="ARBA00023136"/>
    </source>
</evidence>
<keyword evidence="3" id="KW-0813">Transport</keyword>
<organism evidence="9 10">
    <name type="scientific">Arthrobacter rhombi</name>
    <dbReference type="NCBI Taxonomy" id="71253"/>
    <lineage>
        <taxon>Bacteria</taxon>
        <taxon>Bacillati</taxon>
        <taxon>Actinomycetota</taxon>
        <taxon>Actinomycetes</taxon>
        <taxon>Micrococcales</taxon>
        <taxon>Micrococcaceae</taxon>
        <taxon>Arthrobacter</taxon>
    </lineage>
</organism>
<evidence type="ECO:0000256" key="3">
    <source>
        <dbReference type="ARBA" id="ARBA00022448"/>
    </source>
</evidence>
<keyword evidence="5 8" id="KW-0812">Transmembrane</keyword>
<keyword evidence="6 8" id="KW-1133">Transmembrane helix</keyword>
<dbReference type="InterPro" id="IPR004695">
    <property type="entry name" value="SLAC1/Mae1/Ssu1/TehA"/>
</dbReference>
<feature type="transmembrane region" description="Helical" evidence="8">
    <location>
        <begin position="72"/>
        <end position="90"/>
    </location>
</feature>
<feature type="transmembrane region" description="Helical" evidence="8">
    <location>
        <begin position="201"/>
        <end position="221"/>
    </location>
</feature>
<dbReference type="GO" id="GO:0005886">
    <property type="term" value="C:plasma membrane"/>
    <property type="evidence" value="ECO:0007669"/>
    <property type="project" value="UniProtKB-SubCell"/>
</dbReference>
<evidence type="ECO:0000256" key="2">
    <source>
        <dbReference type="ARBA" id="ARBA00008566"/>
    </source>
</evidence>
<dbReference type="CDD" id="cd09319">
    <property type="entry name" value="TDT_like_1"/>
    <property type="match status" value="1"/>
</dbReference>
<feature type="transmembrane region" description="Helical" evidence="8">
    <location>
        <begin position="136"/>
        <end position="156"/>
    </location>
</feature>
<keyword evidence="4" id="KW-1003">Cell membrane</keyword>
<dbReference type="Gene3D" id="1.50.10.150">
    <property type="entry name" value="Voltage-dependent anion channel"/>
    <property type="match status" value="1"/>
</dbReference>
<keyword evidence="10" id="KW-1185">Reference proteome</keyword>
<dbReference type="InterPro" id="IPR038665">
    <property type="entry name" value="Voltage-dep_anion_channel_sf"/>
</dbReference>
<comment type="subcellular location">
    <subcellularLocation>
        <location evidence="1">Cell membrane</location>
        <topology evidence="1">Multi-pass membrane protein</topology>
    </subcellularLocation>
</comment>
<gene>
    <name evidence="9" type="ORF">FM101_02525</name>
</gene>
<dbReference type="Pfam" id="PF03595">
    <property type="entry name" value="SLAC1"/>
    <property type="match status" value="1"/>
</dbReference>
<evidence type="ECO:0000256" key="5">
    <source>
        <dbReference type="ARBA" id="ARBA00022692"/>
    </source>
</evidence>